<dbReference type="Pfam" id="PF07494">
    <property type="entry name" value="Reg_prop"/>
    <property type="match status" value="5"/>
</dbReference>
<dbReference type="FunFam" id="3.30.70.270:FF:000001">
    <property type="entry name" value="Diguanylate cyclase domain protein"/>
    <property type="match status" value="1"/>
</dbReference>
<dbReference type="InterPro" id="IPR013783">
    <property type="entry name" value="Ig-like_fold"/>
</dbReference>
<dbReference type="RefSeq" id="WP_337334510.1">
    <property type="nucleotide sequence ID" value="NZ_JBBDHC010000004.1"/>
</dbReference>
<dbReference type="InterPro" id="IPR015943">
    <property type="entry name" value="WD40/YVTN_repeat-like_dom_sf"/>
</dbReference>
<evidence type="ECO:0000259" key="5">
    <source>
        <dbReference type="PROSITE" id="PS50887"/>
    </source>
</evidence>
<dbReference type="PANTHER" id="PTHR45138">
    <property type="entry name" value="REGULATORY COMPONENTS OF SENSORY TRANSDUCTION SYSTEM"/>
    <property type="match status" value="1"/>
</dbReference>
<dbReference type="SUPFAM" id="SSF63829">
    <property type="entry name" value="Calcium-dependent phosphotriesterase"/>
    <property type="match status" value="2"/>
</dbReference>
<sequence>MTSRVLALLLLALLPYLTALAQDIPADPPRFATAGTGLPSSVVTALAEDSTGFIWMGTARGLVRFDGHRFRLYGNRWSTAPDETSLFVRSLLADRDGALWVGTDFVGLARYEPGTDRLLPVDTSAVMPASFSVNALAMDSQGQLWIGTDDQGLLVRSRDGELKRVALSGQEGLPEVRIECLLIDRHGTLWVGSWGGLARLAPGETTLAPIALDGSNTSVTMLFEADDGHVWIGTREGRLWRTPADGLAPQAVTPDSPETSAASVYAMLQASPDQLWIGRASGVEVRAASDGHLLYRLRHQPGNPVSLASGEVHALLRDRGGQFWVGSYGGGVQRHNSLNTAFRLRDRLAFAEVDNAPDDLNVRAITVLADGRILLGTQDRGIAVLDAQLRPLGALHDASGQPLLRGVRITGLAETVDGALWIGSDAGVFRRATESAPLQSFALEGGRVRRLLADPAGGLWLATEDGLWRHRPGATQLERKHGGVNTPLRGDINALSFDSAGRLWIGGESGLALLDTPEAEPRRVLAAHPARGYNPDVLGLLVAAEDSVWFDTPSGLFRVRIDADGNERVEAISQKYDLPGRPFGANLLHDAQSRLWTQNHVLDSTLGRVLTLGPSDGAELGSPWFRAYAKTRDGILLFGGTQSLLAILPEQFHFSENTPPLAITDLRINGVAAPQAYGQDGLILTPGQRSLAIEFAALDYNAPDRIRYAYRLLGESENWTEVDADYRVATFANLAPGDYRFELRSSNRSGRFDNRSLSIPLRVEPAWWQTWWTRIGAVILLGALVNTLIHQRTRWLRKRQHELERHVATRTRELQEVSITLREKSQALEEASLTDPLTGLRNRRYFAAHIEGDVAESLRRHETALADGSRSGQADLLFFLIDIDHFKQVNDVYGHAAGDAVLMQVADRLRACFRDSDHLVRWGGEEFLVVARHMTRQHAAELADRVVRTIAATPFELPDRRRLYCSCSLGHAVFPLQPCFPHQTSWTDVVEMADLALYAAKRGGRNGRVGLTCEKSTALPPDWRHRLPEMLDSGHLSSVGSLPPEAVRRALLENPPS</sequence>
<dbReference type="GO" id="GO:0052621">
    <property type="term" value="F:diguanylate cyclase activity"/>
    <property type="evidence" value="ECO:0007669"/>
    <property type="project" value="UniProtKB-EC"/>
</dbReference>
<dbReference type="InterPro" id="IPR000160">
    <property type="entry name" value="GGDEF_dom"/>
</dbReference>
<dbReference type="Gene3D" id="2.130.10.10">
    <property type="entry name" value="YVTN repeat-like/Quinoprotein amine dehydrogenase"/>
    <property type="match status" value="2"/>
</dbReference>
<dbReference type="SUPFAM" id="SSF55073">
    <property type="entry name" value="Nucleotide cyclase"/>
    <property type="match status" value="1"/>
</dbReference>
<protein>
    <recommendedName>
        <fullName evidence="2">diguanylate cyclase</fullName>
        <ecNumber evidence="2">2.7.7.65</ecNumber>
    </recommendedName>
</protein>
<feature type="domain" description="GGDEF" evidence="5">
    <location>
        <begin position="874"/>
        <end position="1013"/>
    </location>
</feature>
<dbReference type="Gene3D" id="2.60.40.10">
    <property type="entry name" value="Immunoglobulins"/>
    <property type="match status" value="1"/>
</dbReference>
<feature type="signal peptide" evidence="4">
    <location>
        <begin position="1"/>
        <end position="21"/>
    </location>
</feature>
<dbReference type="InterPro" id="IPR029787">
    <property type="entry name" value="Nucleotide_cyclase"/>
</dbReference>
<dbReference type="InterPro" id="IPR011123">
    <property type="entry name" value="Y_Y_Y"/>
</dbReference>
<evidence type="ECO:0000256" key="3">
    <source>
        <dbReference type="ARBA" id="ARBA00034247"/>
    </source>
</evidence>
<evidence type="ECO:0000256" key="2">
    <source>
        <dbReference type="ARBA" id="ARBA00012528"/>
    </source>
</evidence>
<evidence type="ECO:0000256" key="1">
    <source>
        <dbReference type="ARBA" id="ARBA00001946"/>
    </source>
</evidence>
<evidence type="ECO:0000313" key="7">
    <source>
        <dbReference type="Proteomes" id="UP001364472"/>
    </source>
</evidence>
<dbReference type="EC" id="2.7.7.65" evidence="2"/>
<dbReference type="Pfam" id="PF00990">
    <property type="entry name" value="GGDEF"/>
    <property type="match status" value="1"/>
</dbReference>
<dbReference type="NCBIfam" id="TIGR00254">
    <property type="entry name" value="GGDEF"/>
    <property type="match status" value="1"/>
</dbReference>
<proteinExistence type="predicted"/>
<dbReference type="EMBL" id="JBBDHC010000004">
    <property type="protein sequence ID" value="MEJ1248790.1"/>
    <property type="molecule type" value="Genomic_DNA"/>
</dbReference>
<dbReference type="Gene3D" id="3.30.70.270">
    <property type="match status" value="1"/>
</dbReference>
<comment type="caution">
    <text evidence="6">The sequence shown here is derived from an EMBL/GenBank/DDBJ whole genome shotgun (WGS) entry which is preliminary data.</text>
</comment>
<dbReference type="CDD" id="cd01949">
    <property type="entry name" value="GGDEF"/>
    <property type="match status" value="1"/>
</dbReference>
<organism evidence="6 7">
    <name type="scientific">Denitratimonas tolerans</name>
    <dbReference type="NCBI Taxonomy" id="1338420"/>
    <lineage>
        <taxon>Bacteria</taxon>
        <taxon>Pseudomonadati</taxon>
        <taxon>Pseudomonadota</taxon>
        <taxon>Gammaproteobacteria</taxon>
        <taxon>Lysobacterales</taxon>
        <taxon>Lysobacteraceae</taxon>
        <taxon>Denitratimonas</taxon>
    </lineage>
</organism>
<dbReference type="Pfam" id="PF07495">
    <property type="entry name" value="Y_Y_Y"/>
    <property type="match status" value="1"/>
</dbReference>
<dbReference type="GO" id="GO:0043709">
    <property type="term" value="P:cell adhesion involved in single-species biofilm formation"/>
    <property type="evidence" value="ECO:0007669"/>
    <property type="project" value="TreeGrafter"/>
</dbReference>
<gene>
    <name evidence="6" type="ORF">WB794_03750</name>
</gene>
<keyword evidence="7" id="KW-1185">Reference proteome</keyword>
<accession>A0AAW9QYP9</accession>
<evidence type="ECO:0000256" key="4">
    <source>
        <dbReference type="SAM" id="SignalP"/>
    </source>
</evidence>
<dbReference type="GO" id="GO:1902201">
    <property type="term" value="P:negative regulation of bacterial-type flagellum-dependent cell motility"/>
    <property type="evidence" value="ECO:0007669"/>
    <property type="project" value="TreeGrafter"/>
</dbReference>
<name>A0AAW9QYP9_9GAMM</name>
<dbReference type="Proteomes" id="UP001364472">
    <property type="component" value="Unassembled WGS sequence"/>
</dbReference>
<dbReference type="InterPro" id="IPR043128">
    <property type="entry name" value="Rev_trsase/Diguanyl_cyclase"/>
</dbReference>
<evidence type="ECO:0000313" key="6">
    <source>
        <dbReference type="EMBL" id="MEJ1248790.1"/>
    </source>
</evidence>
<dbReference type="SMART" id="SM00267">
    <property type="entry name" value="GGDEF"/>
    <property type="match status" value="1"/>
</dbReference>
<comment type="cofactor">
    <cofactor evidence="1">
        <name>Mg(2+)</name>
        <dbReference type="ChEBI" id="CHEBI:18420"/>
    </cofactor>
</comment>
<comment type="catalytic activity">
    <reaction evidence="3">
        <text>2 GTP = 3',3'-c-di-GMP + 2 diphosphate</text>
        <dbReference type="Rhea" id="RHEA:24898"/>
        <dbReference type="ChEBI" id="CHEBI:33019"/>
        <dbReference type="ChEBI" id="CHEBI:37565"/>
        <dbReference type="ChEBI" id="CHEBI:58805"/>
        <dbReference type="EC" id="2.7.7.65"/>
    </reaction>
</comment>
<reference evidence="6 7" key="1">
    <citation type="journal article" date="2016" name="Antonie Van Leeuwenhoek">
        <title>Denitratimonas tolerans gen. nov., sp. nov., a denitrifying bacterium isolated from a bioreactor for tannery wastewater treatment.</title>
        <authorList>
            <person name="Han S.I."/>
            <person name="Kim J.O."/>
            <person name="Lee Y.R."/>
            <person name="Ekpeghere K.I."/>
            <person name="Koh S.C."/>
            <person name="Whang K.S."/>
        </authorList>
    </citation>
    <scope>NUCLEOTIDE SEQUENCE [LARGE SCALE GENOMIC DNA]</scope>
    <source>
        <strain evidence="6 7">KACC 17565</strain>
    </source>
</reference>
<dbReference type="InterPro" id="IPR050469">
    <property type="entry name" value="Diguanylate_Cyclase"/>
</dbReference>
<feature type="chain" id="PRO_5043353696" description="diguanylate cyclase" evidence="4">
    <location>
        <begin position="22"/>
        <end position="1057"/>
    </location>
</feature>
<dbReference type="GO" id="GO:0005886">
    <property type="term" value="C:plasma membrane"/>
    <property type="evidence" value="ECO:0007669"/>
    <property type="project" value="TreeGrafter"/>
</dbReference>
<dbReference type="InterPro" id="IPR011110">
    <property type="entry name" value="Reg_prop"/>
</dbReference>
<dbReference type="AlphaFoldDB" id="A0AAW9QYP9"/>
<dbReference type="PANTHER" id="PTHR45138:SF9">
    <property type="entry name" value="DIGUANYLATE CYCLASE DGCM-RELATED"/>
    <property type="match status" value="1"/>
</dbReference>
<dbReference type="PROSITE" id="PS50887">
    <property type="entry name" value="GGDEF"/>
    <property type="match status" value="1"/>
</dbReference>
<keyword evidence="4" id="KW-0732">Signal</keyword>